<dbReference type="Gene3D" id="3.40.30.10">
    <property type="entry name" value="Glutaredoxin"/>
    <property type="match status" value="1"/>
</dbReference>
<dbReference type="SFLD" id="SFLDS00019">
    <property type="entry name" value="Glutathione_Transferase_(cytos"/>
    <property type="match status" value="1"/>
</dbReference>
<dbReference type="EC" id="2.5.1.18" evidence="1"/>
<feature type="domain" description="GST N-terminal" evidence="3">
    <location>
        <begin position="3"/>
        <end position="83"/>
    </location>
</feature>
<dbReference type="GO" id="GO:0070062">
    <property type="term" value="C:extracellular exosome"/>
    <property type="evidence" value="ECO:0007669"/>
    <property type="project" value="TreeGrafter"/>
</dbReference>
<accession>A0A8C9GJ52</accession>
<reference evidence="4" key="1">
    <citation type="submission" date="2025-08" db="UniProtKB">
        <authorList>
            <consortium name="Ensembl"/>
        </authorList>
    </citation>
    <scope>IDENTIFICATION</scope>
</reference>
<evidence type="ECO:0000313" key="5">
    <source>
        <dbReference type="Proteomes" id="UP000694416"/>
    </source>
</evidence>
<dbReference type="CDD" id="cd03077">
    <property type="entry name" value="GST_N_Alpha"/>
    <property type="match status" value="1"/>
</dbReference>
<gene>
    <name evidence="4" type="primary">LOC113225053</name>
</gene>
<dbReference type="InterPro" id="IPR004045">
    <property type="entry name" value="Glutathione_S-Trfase_N"/>
</dbReference>
<evidence type="ECO:0000259" key="3">
    <source>
        <dbReference type="PROSITE" id="PS50404"/>
    </source>
</evidence>
<dbReference type="PRINTS" id="PR01266">
    <property type="entry name" value="GSTRNSFRASEA"/>
</dbReference>
<dbReference type="AlphaFoldDB" id="A0A8C9GJ52"/>
<proteinExistence type="predicted"/>
<dbReference type="InterPro" id="IPR003080">
    <property type="entry name" value="GST_alpha"/>
</dbReference>
<evidence type="ECO:0000256" key="2">
    <source>
        <dbReference type="ARBA" id="ARBA00022679"/>
    </source>
</evidence>
<dbReference type="InterPro" id="IPR036282">
    <property type="entry name" value="Glutathione-S-Trfase_C_sf"/>
</dbReference>
<dbReference type="Ensembl" id="ENSPTET00000009060.1">
    <property type="protein sequence ID" value="ENSPTEP00000005892.1"/>
    <property type="gene ID" value="ENSPTEG00000006799.1"/>
</dbReference>
<dbReference type="GO" id="GO:0005829">
    <property type="term" value="C:cytosol"/>
    <property type="evidence" value="ECO:0007669"/>
    <property type="project" value="TreeGrafter"/>
</dbReference>
<dbReference type="GO" id="GO:0006805">
    <property type="term" value="P:xenobiotic metabolic process"/>
    <property type="evidence" value="ECO:0007669"/>
    <property type="project" value="TreeGrafter"/>
</dbReference>
<dbReference type="Pfam" id="PF02798">
    <property type="entry name" value="GST_N"/>
    <property type="match status" value="1"/>
</dbReference>
<dbReference type="PANTHER" id="PTHR11571:SF245">
    <property type="entry name" value="GLUTATHIONE S-TRANSFERASE A5"/>
    <property type="match status" value="1"/>
</dbReference>
<dbReference type="SUPFAM" id="SSF47616">
    <property type="entry name" value="GST C-terminal domain-like"/>
    <property type="match status" value="1"/>
</dbReference>
<dbReference type="PROSITE" id="PS50404">
    <property type="entry name" value="GST_NTER"/>
    <property type="match status" value="1"/>
</dbReference>
<dbReference type="PANTHER" id="PTHR11571">
    <property type="entry name" value="GLUTATHIONE S-TRANSFERASE"/>
    <property type="match status" value="1"/>
</dbReference>
<dbReference type="InterPro" id="IPR036249">
    <property type="entry name" value="Thioredoxin-like_sf"/>
</dbReference>
<protein>
    <recommendedName>
        <fullName evidence="1">glutathione transferase</fullName>
        <ecNumber evidence="1">2.5.1.18</ecNumber>
    </recommendedName>
</protein>
<keyword evidence="2" id="KW-0808">Transferase</keyword>
<keyword evidence="5" id="KW-1185">Reference proteome</keyword>
<sequence>MTEKPKLHYLNARGRMESTRWLLAAAGVEFEEKFLESAEDLDKLRNDGSLLFQQVPIVEIDGMKLVQTRAILNYIASKYNLYGKDIKERALIDMYTEGIVDLTEMVFLLITCQPEERDAKTALVKEKIQNRYFPAFEKVSETVQCFGELSLEASRKIVAGLGEAIVSLTPKL</sequence>
<dbReference type="SUPFAM" id="SSF52833">
    <property type="entry name" value="Thioredoxin-like"/>
    <property type="match status" value="1"/>
</dbReference>
<reference evidence="4" key="2">
    <citation type="submission" date="2025-09" db="UniProtKB">
        <authorList>
            <consortium name="Ensembl"/>
        </authorList>
    </citation>
    <scope>IDENTIFICATION</scope>
</reference>
<dbReference type="Proteomes" id="UP000694416">
    <property type="component" value="Unplaced"/>
</dbReference>
<organism evidence="4 5">
    <name type="scientific">Piliocolobus tephrosceles</name>
    <name type="common">Ugandan red Colobus</name>
    <dbReference type="NCBI Taxonomy" id="591936"/>
    <lineage>
        <taxon>Eukaryota</taxon>
        <taxon>Metazoa</taxon>
        <taxon>Chordata</taxon>
        <taxon>Craniata</taxon>
        <taxon>Vertebrata</taxon>
        <taxon>Euteleostomi</taxon>
        <taxon>Mammalia</taxon>
        <taxon>Eutheria</taxon>
        <taxon>Euarchontoglires</taxon>
        <taxon>Primates</taxon>
        <taxon>Haplorrhini</taxon>
        <taxon>Catarrhini</taxon>
        <taxon>Cercopithecidae</taxon>
        <taxon>Colobinae</taxon>
        <taxon>Piliocolobus</taxon>
    </lineage>
</organism>
<dbReference type="GO" id="GO:0006749">
    <property type="term" value="P:glutathione metabolic process"/>
    <property type="evidence" value="ECO:0007669"/>
    <property type="project" value="TreeGrafter"/>
</dbReference>
<dbReference type="Gene3D" id="1.20.1050.10">
    <property type="match status" value="1"/>
</dbReference>
<evidence type="ECO:0000256" key="1">
    <source>
        <dbReference type="ARBA" id="ARBA00012452"/>
    </source>
</evidence>
<dbReference type="GO" id="GO:0004364">
    <property type="term" value="F:glutathione transferase activity"/>
    <property type="evidence" value="ECO:0007669"/>
    <property type="project" value="UniProtKB-EC"/>
</dbReference>
<dbReference type="InterPro" id="IPR050213">
    <property type="entry name" value="GST_superfamily"/>
</dbReference>
<evidence type="ECO:0000313" key="4">
    <source>
        <dbReference type="Ensembl" id="ENSPTEP00000005892.1"/>
    </source>
</evidence>
<name>A0A8C9GJ52_9PRIM</name>
<dbReference type="InterPro" id="IPR040079">
    <property type="entry name" value="Glutathione_S-Trfase"/>
</dbReference>